<comment type="catalytic activity">
    <reaction evidence="7">
        <text>L-homoserine + ATP = O-phospho-L-homoserine + ADP + H(+)</text>
        <dbReference type="Rhea" id="RHEA:13985"/>
        <dbReference type="ChEBI" id="CHEBI:15378"/>
        <dbReference type="ChEBI" id="CHEBI:30616"/>
        <dbReference type="ChEBI" id="CHEBI:57476"/>
        <dbReference type="ChEBI" id="CHEBI:57590"/>
        <dbReference type="ChEBI" id="CHEBI:456216"/>
        <dbReference type="EC" id="2.7.1.39"/>
    </reaction>
</comment>
<evidence type="ECO:0000313" key="12">
    <source>
        <dbReference type="Proteomes" id="UP000242497"/>
    </source>
</evidence>
<dbReference type="PANTHER" id="PTHR20861">
    <property type="entry name" value="HOMOSERINE/4-DIPHOSPHOCYTIDYL-2-C-METHYL-D-ERYTHRITOL KINASE"/>
    <property type="match status" value="1"/>
</dbReference>
<dbReference type="GO" id="GO:0009088">
    <property type="term" value="P:threonine biosynthetic process"/>
    <property type="evidence" value="ECO:0007669"/>
    <property type="project" value="UniProtKB-UniRule"/>
</dbReference>
<feature type="binding site" evidence="7">
    <location>
        <begin position="74"/>
        <end position="84"/>
    </location>
    <ligand>
        <name>ATP</name>
        <dbReference type="ChEBI" id="CHEBI:30616"/>
    </ligand>
</feature>
<evidence type="ECO:0000256" key="5">
    <source>
        <dbReference type="ARBA" id="ARBA00022777"/>
    </source>
</evidence>
<dbReference type="AlphaFoldDB" id="A0A1M6Q7U7"/>
<dbReference type="PANTHER" id="PTHR20861:SF1">
    <property type="entry name" value="HOMOSERINE KINASE"/>
    <property type="match status" value="1"/>
</dbReference>
<feature type="domain" description="GHMP kinase C-terminal" evidence="10">
    <location>
        <begin position="205"/>
        <end position="261"/>
    </location>
</feature>
<dbReference type="STRING" id="1123349.SAMN02744037_01764"/>
<organism evidence="11 12">
    <name type="scientific">Tepidibacter formicigenes DSM 15518</name>
    <dbReference type="NCBI Taxonomy" id="1123349"/>
    <lineage>
        <taxon>Bacteria</taxon>
        <taxon>Bacillati</taxon>
        <taxon>Bacillota</taxon>
        <taxon>Clostridia</taxon>
        <taxon>Peptostreptococcales</taxon>
        <taxon>Peptostreptococcaceae</taxon>
        <taxon>Tepidibacter</taxon>
    </lineage>
</organism>
<evidence type="ECO:0000259" key="10">
    <source>
        <dbReference type="Pfam" id="PF08544"/>
    </source>
</evidence>
<dbReference type="HAMAP" id="MF_00384">
    <property type="entry name" value="Homoser_kinase"/>
    <property type="match status" value="1"/>
</dbReference>
<evidence type="ECO:0000256" key="4">
    <source>
        <dbReference type="ARBA" id="ARBA00022741"/>
    </source>
</evidence>
<comment type="similarity">
    <text evidence="7">Belongs to the GHMP kinase family. Homoserine kinase subfamily.</text>
</comment>
<gene>
    <name evidence="7" type="primary">thrB</name>
    <name evidence="11" type="ORF">SAMN02744037_01764</name>
</gene>
<keyword evidence="2 7" id="KW-0808">Transferase</keyword>
<dbReference type="PIRSF" id="PIRSF000676">
    <property type="entry name" value="Homoser_kin"/>
    <property type="match status" value="1"/>
</dbReference>
<keyword evidence="12" id="KW-1185">Reference proteome</keyword>
<dbReference type="InterPro" id="IPR020568">
    <property type="entry name" value="Ribosomal_Su5_D2-typ_SF"/>
</dbReference>
<dbReference type="Gene3D" id="3.30.70.890">
    <property type="entry name" value="GHMP kinase, C-terminal domain"/>
    <property type="match status" value="1"/>
</dbReference>
<dbReference type="NCBIfam" id="TIGR00191">
    <property type="entry name" value="thrB"/>
    <property type="match status" value="1"/>
</dbReference>
<evidence type="ECO:0000256" key="6">
    <source>
        <dbReference type="ARBA" id="ARBA00022840"/>
    </source>
</evidence>
<dbReference type="UniPathway" id="UPA00050">
    <property type="reaction ID" value="UER00064"/>
</dbReference>
<name>A0A1M6Q7U7_9FIRM</name>
<comment type="pathway">
    <text evidence="7">Amino-acid biosynthesis; L-threonine biosynthesis; L-threonine from L-aspartate: step 4/5.</text>
</comment>
<dbReference type="RefSeq" id="WP_072889175.1">
    <property type="nucleotide sequence ID" value="NZ_FRAE01000039.1"/>
</dbReference>
<dbReference type="InterPro" id="IPR014721">
    <property type="entry name" value="Ribsml_uS5_D2-typ_fold_subgr"/>
</dbReference>
<dbReference type="OrthoDB" id="9769912at2"/>
<keyword evidence="6 7" id="KW-0067">ATP-binding</keyword>
<feature type="domain" description="GHMP kinase N-terminal" evidence="9">
    <location>
        <begin position="44"/>
        <end position="127"/>
    </location>
</feature>
<keyword evidence="1 7" id="KW-0028">Amino-acid biosynthesis</keyword>
<dbReference type="Proteomes" id="UP000242497">
    <property type="component" value="Unassembled WGS sequence"/>
</dbReference>
<proteinExistence type="inferred from homology"/>
<dbReference type="InterPro" id="IPR000870">
    <property type="entry name" value="Homoserine_kinase"/>
</dbReference>
<dbReference type="SUPFAM" id="SSF54211">
    <property type="entry name" value="Ribosomal protein S5 domain 2-like"/>
    <property type="match status" value="1"/>
</dbReference>
<dbReference type="EMBL" id="FRAE01000039">
    <property type="protein sequence ID" value="SHK16332.1"/>
    <property type="molecule type" value="Genomic_DNA"/>
</dbReference>
<evidence type="ECO:0000256" key="1">
    <source>
        <dbReference type="ARBA" id="ARBA00022605"/>
    </source>
</evidence>
<keyword evidence="7" id="KW-0963">Cytoplasm</keyword>
<dbReference type="Pfam" id="PF00288">
    <property type="entry name" value="GHMP_kinases_N"/>
    <property type="match status" value="1"/>
</dbReference>
<dbReference type="PRINTS" id="PR00958">
    <property type="entry name" value="HOMSERKINASE"/>
</dbReference>
<evidence type="ECO:0000256" key="7">
    <source>
        <dbReference type="HAMAP-Rule" id="MF_00384"/>
    </source>
</evidence>
<evidence type="ECO:0000259" key="9">
    <source>
        <dbReference type="Pfam" id="PF00288"/>
    </source>
</evidence>
<sequence>MIKVKVPATTANMGPGFDSLGMALNLYNEIEIEEVDYDIPIGDNLIYKTLAKVLNMYSYKYRGFRIKVSKCNIPICRGLGSSASCIVAGVVAANKIIGNKLSLDEIINMSTQIEGHPDNVVPAIIGGMVISIENENKVTYSKINLPKNLKFAVMIPEFEVRTQDARNVLPNRYLNKDCIFNISRVAMLVNALNNGELDKIRLSVQDKIHQPYRKNLIKNIDYIFDKSHKLGSKGEFISGSGSTVISIIDNNEELFVTKMKEYLKELDGNWNIKLLKPDLEGAKAI</sequence>
<dbReference type="GO" id="GO:0005737">
    <property type="term" value="C:cytoplasm"/>
    <property type="evidence" value="ECO:0007669"/>
    <property type="project" value="UniProtKB-SubCell"/>
</dbReference>
<dbReference type="InterPro" id="IPR036554">
    <property type="entry name" value="GHMP_kinase_C_sf"/>
</dbReference>
<comment type="function">
    <text evidence="7">Catalyzes the ATP-dependent phosphorylation of L-homoserine to L-homoserine phosphate.</text>
</comment>
<dbReference type="InterPro" id="IPR013750">
    <property type="entry name" value="GHMP_kinase_C_dom"/>
</dbReference>
<comment type="subcellular location">
    <subcellularLocation>
        <location evidence="7">Cytoplasm</location>
    </subcellularLocation>
</comment>
<reference evidence="12" key="1">
    <citation type="submission" date="2016-11" db="EMBL/GenBank/DDBJ databases">
        <authorList>
            <person name="Varghese N."/>
            <person name="Submissions S."/>
        </authorList>
    </citation>
    <scope>NUCLEOTIDE SEQUENCE [LARGE SCALE GENOMIC DNA]</scope>
    <source>
        <strain evidence="12">DSM 15518</strain>
    </source>
</reference>
<protein>
    <recommendedName>
        <fullName evidence="7 8">Homoserine kinase</fullName>
        <shortName evidence="7">HK</shortName>
        <shortName evidence="7">HSK</shortName>
        <ecNumber evidence="7 8">2.7.1.39</ecNumber>
    </recommendedName>
</protein>
<dbReference type="Gene3D" id="3.30.230.10">
    <property type="match status" value="1"/>
</dbReference>
<accession>A0A1M6Q7U7</accession>
<dbReference type="SUPFAM" id="SSF55060">
    <property type="entry name" value="GHMP Kinase, C-terminal domain"/>
    <property type="match status" value="1"/>
</dbReference>
<dbReference type="InterPro" id="IPR006204">
    <property type="entry name" value="GHMP_kinase_N_dom"/>
</dbReference>
<keyword evidence="5 7" id="KW-0418">Kinase</keyword>
<evidence type="ECO:0000313" key="11">
    <source>
        <dbReference type="EMBL" id="SHK16332.1"/>
    </source>
</evidence>
<dbReference type="EC" id="2.7.1.39" evidence="7 8"/>
<evidence type="ECO:0000256" key="3">
    <source>
        <dbReference type="ARBA" id="ARBA00022697"/>
    </source>
</evidence>
<dbReference type="Pfam" id="PF08544">
    <property type="entry name" value="GHMP_kinases_C"/>
    <property type="match status" value="1"/>
</dbReference>
<evidence type="ECO:0000256" key="8">
    <source>
        <dbReference type="NCBIfam" id="TIGR00191"/>
    </source>
</evidence>
<dbReference type="GO" id="GO:0005524">
    <property type="term" value="F:ATP binding"/>
    <property type="evidence" value="ECO:0007669"/>
    <property type="project" value="UniProtKB-UniRule"/>
</dbReference>
<dbReference type="GO" id="GO:0004413">
    <property type="term" value="F:homoserine kinase activity"/>
    <property type="evidence" value="ECO:0007669"/>
    <property type="project" value="UniProtKB-UniRule"/>
</dbReference>
<keyword evidence="3 7" id="KW-0791">Threonine biosynthesis</keyword>
<keyword evidence="4 7" id="KW-0547">Nucleotide-binding</keyword>
<evidence type="ECO:0000256" key="2">
    <source>
        <dbReference type="ARBA" id="ARBA00022679"/>
    </source>
</evidence>